<feature type="transmembrane region" description="Helical" evidence="1">
    <location>
        <begin position="26"/>
        <end position="48"/>
    </location>
</feature>
<dbReference type="EMBL" id="BAABWN010000012">
    <property type="protein sequence ID" value="GAA6169450.1"/>
    <property type="molecule type" value="Genomic_DNA"/>
</dbReference>
<evidence type="ECO:0000313" key="3">
    <source>
        <dbReference type="Proteomes" id="UP001465153"/>
    </source>
</evidence>
<comment type="caution">
    <text evidence="2">The sequence shown here is derived from an EMBL/GenBank/DDBJ whole genome shotgun (WGS) entry which is preliminary data.</text>
</comment>
<evidence type="ECO:0000256" key="1">
    <source>
        <dbReference type="SAM" id="Phobius"/>
    </source>
</evidence>
<accession>A0ABQ0ACR7</accession>
<organism evidence="2 3">
    <name type="scientific">Sessilibacter corallicola</name>
    <dbReference type="NCBI Taxonomy" id="2904075"/>
    <lineage>
        <taxon>Bacteria</taxon>
        <taxon>Pseudomonadati</taxon>
        <taxon>Pseudomonadota</taxon>
        <taxon>Gammaproteobacteria</taxon>
        <taxon>Cellvibrionales</taxon>
        <taxon>Cellvibrionaceae</taxon>
        <taxon>Sessilibacter</taxon>
    </lineage>
</organism>
<protein>
    <submittedName>
        <fullName evidence="2">Uncharacterized protein</fullName>
    </submittedName>
</protein>
<keyword evidence="3" id="KW-1185">Reference proteome</keyword>
<keyword evidence="1" id="KW-0812">Transmembrane</keyword>
<evidence type="ECO:0000313" key="2">
    <source>
        <dbReference type="EMBL" id="GAA6169450.1"/>
    </source>
</evidence>
<proteinExistence type="predicted"/>
<dbReference type="RefSeq" id="WP_233090319.1">
    <property type="nucleotide sequence ID" value="NZ_BAABWN010000012.1"/>
</dbReference>
<keyword evidence="1" id="KW-1133">Transmembrane helix</keyword>
<keyword evidence="1" id="KW-0472">Membrane</keyword>
<reference evidence="2 3" key="1">
    <citation type="submission" date="2024-04" db="EMBL/GenBank/DDBJ databases">
        <title>Draft genome sequence of Sessilibacter corallicola NBRC 116591.</title>
        <authorList>
            <person name="Miyakawa T."/>
            <person name="Kusuya Y."/>
            <person name="Miura T."/>
        </authorList>
    </citation>
    <scope>NUCLEOTIDE SEQUENCE [LARGE SCALE GENOMIC DNA]</scope>
    <source>
        <strain evidence="2 3">KU-00831-HH</strain>
    </source>
</reference>
<sequence>MLSWIVHIIGLGVFWLLIDTASDSTFLNTVCPLLFGVLLISLVVKIALSMGSSNGGSGGGFGGYGGDGGGFGDGGGGGDGGC</sequence>
<dbReference type="Proteomes" id="UP001465153">
    <property type="component" value="Unassembled WGS sequence"/>
</dbReference>
<gene>
    <name evidence="2" type="ORF">NBRC116591_32610</name>
</gene>
<name>A0ABQ0ACR7_9GAMM</name>